<protein>
    <submittedName>
        <fullName evidence="1">Uncharacterized protein</fullName>
    </submittedName>
</protein>
<evidence type="ECO:0000313" key="2">
    <source>
        <dbReference type="Proteomes" id="UP000316096"/>
    </source>
</evidence>
<gene>
    <name evidence="1" type="ORF">FB559_1535</name>
</gene>
<evidence type="ECO:0000313" key="1">
    <source>
        <dbReference type="EMBL" id="TQL96018.1"/>
    </source>
</evidence>
<name>A0A543CG15_9ACTN</name>
<reference evidence="1 2" key="1">
    <citation type="submission" date="2019-06" db="EMBL/GenBank/DDBJ databases">
        <title>Sequencing the genomes of 1000 actinobacteria strains.</title>
        <authorList>
            <person name="Klenk H.-P."/>
        </authorList>
    </citation>
    <scope>NUCLEOTIDE SEQUENCE [LARGE SCALE GENOMIC DNA]</scope>
    <source>
        <strain evidence="1 2">DSM 102200</strain>
    </source>
</reference>
<organism evidence="1 2">
    <name type="scientific">Actinoallomurus bryophytorum</name>
    <dbReference type="NCBI Taxonomy" id="1490222"/>
    <lineage>
        <taxon>Bacteria</taxon>
        <taxon>Bacillati</taxon>
        <taxon>Actinomycetota</taxon>
        <taxon>Actinomycetes</taxon>
        <taxon>Streptosporangiales</taxon>
        <taxon>Thermomonosporaceae</taxon>
        <taxon>Actinoallomurus</taxon>
    </lineage>
</organism>
<dbReference type="EMBL" id="VFOZ01000001">
    <property type="protein sequence ID" value="TQL96018.1"/>
    <property type="molecule type" value="Genomic_DNA"/>
</dbReference>
<keyword evidence="2" id="KW-1185">Reference proteome</keyword>
<dbReference type="RefSeq" id="WP_141954725.1">
    <property type="nucleotide sequence ID" value="NZ_VFOZ01000001.1"/>
</dbReference>
<dbReference type="OrthoDB" id="3483408at2"/>
<proteinExistence type="predicted"/>
<accession>A0A543CG15</accession>
<comment type="caution">
    <text evidence="1">The sequence shown here is derived from an EMBL/GenBank/DDBJ whole genome shotgun (WGS) entry which is preliminary data.</text>
</comment>
<dbReference type="Proteomes" id="UP000316096">
    <property type="component" value="Unassembled WGS sequence"/>
</dbReference>
<sequence>MTQAKIIKLRPAVLDRPVPRVARPARPPYGEDGPVSVEWEEGRGLYVVVCNRCMEWLYTERFEQAHGWADEHHCDPELATLLAEVLGRRAA</sequence>
<dbReference type="AlphaFoldDB" id="A0A543CG15"/>